<dbReference type="EC" id="3.5.1.23" evidence="1"/>
<feature type="region of interest" description="Disordered" evidence="2">
    <location>
        <begin position="384"/>
        <end position="404"/>
    </location>
</feature>
<organism evidence="4 5">
    <name type="scientific">Viridothelium virens</name>
    <name type="common">Speckled blister lichen</name>
    <name type="synonym">Trypethelium virens</name>
    <dbReference type="NCBI Taxonomy" id="1048519"/>
    <lineage>
        <taxon>Eukaryota</taxon>
        <taxon>Fungi</taxon>
        <taxon>Dikarya</taxon>
        <taxon>Ascomycota</taxon>
        <taxon>Pezizomycotina</taxon>
        <taxon>Dothideomycetes</taxon>
        <taxon>Dothideomycetes incertae sedis</taxon>
        <taxon>Trypetheliales</taxon>
        <taxon>Trypetheliaceae</taxon>
        <taxon>Viridothelium</taxon>
    </lineage>
</organism>
<gene>
    <name evidence="4" type="ORF">EV356DRAFT_499158</name>
</gene>
<dbReference type="Gene3D" id="3.60.60.10">
    <property type="entry name" value="Penicillin V Acylase, Chain A"/>
    <property type="match status" value="1"/>
</dbReference>
<proteinExistence type="predicted"/>
<evidence type="ECO:0000256" key="1">
    <source>
        <dbReference type="ARBA" id="ARBA00011891"/>
    </source>
</evidence>
<name>A0A6A6HDM2_VIRVR</name>
<dbReference type="PANTHER" id="PTHR28583:SF1">
    <property type="entry name" value="ACID CERAMIDASE"/>
    <property type="match status" value="1"/>
</dbReference>
<feature type="compositionally biased region" description="Basic residues" evidence="2">
    <location>
        <begin position="385"/>
        <end position="395"/>
    </location>
</feature>
<dbReference type="OrthoDB" id="5273684at2759"/>
<feature type="domain" description="Acid ceramidase N-terminal" evidence="3">
    <location>
        <begin position="54"/>
        <end position="111"/>
    </location>
</feature>
<dbReference type="InterPro" id="IPR029130">
    <property type="entry name" value="Acid_ceramidase_N"/>
</dbReference>
<protein>
    <recommendedName>
        <fullName evidence="1">ceramidase</fullName>
        <ecNumber evidence="1">3.5.1.23</ecNumber>
    </recommendedName>
</protein>
<reference evidence="4" key="1">
    <citation type="journal article" date="2020" name="Stud. Mycol.">
        <title>101 Dothideomycetes genomes: a test case for predicting lifestyles and emergence of pathogens.</title>
        <authorList>
            <person name="Haridas S."/>
            <person name="Albert R."/>
            <person name="Binder M."/>
            <person name="Bloem J."/>
            <person name="Labutti K."/>
            <person name="Salamov A."/>
            <person name="Andreopoulos B."/>
            <person name="Baker S."/>
            <person name="Barry K."/>
            <person name="Bills G."/>
            <person name="Bluhm B."/>
            <person name="Cannon C."/>
            <person name="Castanera R."/>
            <person name="Culley D."/>
            <person name="Daum C."/>
            <person name="Ezra D."/>
            <person name="Gonzalez J."/>
            <person name="Henrissat B."/>
            <person name="Kuo A."/>
            <person name="Liang C."/>
            <person name="Lipzen A."/>
            <person name="Lutzoni F."/>
            <person name="Magnuson J."/>
            <person name="Mondo S."/>
            <person name="Nolan M."/>
            <person name="Ohm R."/>
            <person name="Pangilinan J."/>
            <person name="Park H.-J."/>
            <person name="Ramirez L."/>
            <person name="Alfaro M."/>
            <person name="Sun H."/>
            <person name="Tritt A."/>
            <person name="Yoshinaga Y."/>
            <person name="Zwiers L.-H."/>
            <person name="Turgeon B."/>
            <person name="Goodwin S."/>
            <person name="Spatafora J."/>
            <person name="Crous P."/>
            <person name="Grigoriev I."/>
        </authorList>
    </citation>
    <scope>NUCLEOTIDE SEQUENCE</scope>
    <source>
        <strain evidence="4">Tuck. ex Michener</strain>
    </source>
</reference>
<evidence type="ECO:0000313" key="5">
    <source>
        <dbReference type="Proteomes" id="UP000800092"/>
    </source>
</evidence>
<dbReference type="AlphaFoldDB" id="A0A6A6HDM2"/>
<dbReference type="EMBL" id="ML991788">
    <property type="protein sequence ID" value="KAF2235929.1"/>
    <property type="molecule type" value="Genomic_DNA"/>
</dbReference>
<evidence type="ECO:0000256" key="2">
    <source>
        <dbReference type="SAM" id="MobiDB-lite"/>
    </source>
</evidence>
<dbReference type="Pfam" id="PF15508">
    <property type="entry name" value="NAAA-beta"/>
    <property type="match status" value="1"/>
</dbReference>
<dbReference type="GO" id="GO:0017040">
    <property type="term" value="F:N-acylsphingosine amidohydrolase activity"/>
    <property type="evidence" value="ECO:0007669"/>
    <property type="project" value="UniProtKB-EC"/>
</dbReference>
<evidence type="ECO:0000313" key="4">
    <source>
        <dbReference type="EMBL" id="KAF2235929.1"/>
    </source>
</evidence>
<sequence length="452" mass="50551">MTPKTRGQSAKAAQDLSASCQSPANGVDQVAPGTYSVDSIQTFASSQVPDADVPPIYRIDLSLSPRERYKVLAHDYKDQLKGFTGILNDLLEEFVSKSEFYKNLIKKLSQILLRRLYSEEETEELRGIHDVTGIAMHLLICFNVVLDSLMGCTSGGARVEGGASKGRMLHFRTVDWHMEPLRKIVVQLEFVDGRQGDVAARSITYVGFLGMLTGVRKGLSVSFNARYKHNDSTSSASNAQYYFHCLLVLLGRRPSMSHILRGYILSKPGPKAHGNEACRSGCKTTNALAKIMKELPQVPSIACYLTFSDGKRTIVMEKDRVTARIRSSRSFIAVTNHDQDDLHLVSQRQEHDKVSLGKLASPLAGDDYLEESVGRMASLEEMWKQAKKRHRRKQRDKNGDQDPLTDTLVASIMVTWPISNESTHYWCLMDPMTGEIEACMRYLTPLQEPDVS</sequence>
<keyword evidence="5" id="KW-1185">Reference proteome</keyword>
<dbReference type="PANTHER" id="PTHR28583">
    <property type="entry name" value="ACID AMIDASE"/>
    <property type="match status" value="1"/>
</dbReference>
<evidence type="ECO:0000259" key="3">
    <source>
        <dbReference type="Pfam" id="PF15508"/>
    </source>
</evidence>
<accession>A0A6A6HDM2</accession>
<dbReference type="Proteomes" id="UP000800092">
    <property type="component" value="Unassembled WGS sequence"/>
</dbReference>
<feature type="region of interest" description="Disordered" evidence="2">
    <location>
        <begin position="1"/>
        <end position="25"/>
    </location>
</feature>